<keyword evidence="2" id="KW-1185">Reference proteome</keyword>
<evidence type="ECO:0000313" key="2">
    <source>
        <dbReference type="Proteomes" id="UP001189429"/>
    </source>
</evidence>
<name>A0ABN9WEX1_9DINO</name>
<gene>
    <name evidence="1" type="ORF">PCOR1329_LOCUS66686</name>
</gene>
<organism evidence="1 2">
    <name type="scientific">Prorocentrum cordatum</name>
    <dbReference type="NCBI Taxonomy" id="2364126"/>
    <lineage>
        <taxon>Eukaryota</taxon>
        <taxon>Sar</taxon>
        <taxon>Alveolata</taxon>
        <taxon>Dinophyceae</taxon>
        <taxon>Prorocentrales</taxon>
        <taxon>Prorocentraceae</taxon>
        <taxon>Prorocentrum</taxon>
    </lineage>
</organism>
<dbReference type="Proteomes" id="UP001189429">
    <property type="component" value="Unassembled WGS sequence"/>
</dbReference>
<proteinExistence type="predicted"/>
<feature type="non-terminal residue" evidence="1">
    <location>
        <position position="116"/>
    </location>
</feature>
<reference evidence="1" key="1">
    <citation type="submission" date="2023-10" db="EMBL/GenBank/DDBJ databases">
        <authorList>
            <person name="Chen Y."/>
            <person name="Shah S."/>
            <person name="Dougan E. K."/>
            <person name="Thang M."/>
            <person name="Chan C."/>
        </authorList>
    </citation>
    <scope>NUCLEOTIDE SEQUENCE [LARGE SCALE GENOMIC DNA]</scope>
</reference>
<dbReference type="EMBL" id="CAUYUJ010018606">
    <property type="protein sequence ID" value="CAK0884922.1"/>
    <property type="molecule type" value="Genomic_DNA"/>
</dbReference>
<sequence length="116" mass="12784">REGAAGAEDDGLPDLSEQEIADSLGGFSLPTLDEGFDEIRFEWADCDCAEEHLRSWVLECKTSLVVPSLQPGEWFLSQKQAWHQARLRLREGHVRFQKALKSGAVGPAHGAPRAEA</sequence>
<evidence type="ECO:0000313" key="1">
    <source>
        <dbReference type="EMBL" id="CAK0884922.1"/>
    </source>
</evidence>
<accession>A0ABN9WEX1</accession>
<protein>
    <submittedName>
        <fullName evidence="1">Uncharacterized protein</fullName>
    </submittedName>
</protein>
<comment type="caution">
    <text evidence="1">The sequence shown here is derived from an EMBL/GenBank/DDBJ whole genome shotgun (WGS) entry which is preliminary data.</text>
</comment>
<feature type="non-terminal residue" evidence="1">
    <location>
        <position position="1"/>
    </location>
</feature>